<dbReference type="AlphaFoldDB" id="A0A8S3WGE5"/>
<evidence type="ECO:0000259" key="6">
    <source>
        <dbReference type="Pfam" id="PF13873"/>
    </source>
</evidence>
<evidence type="ECO:0000256" key="3">
    <source>
        <dbReference type="ARBA" id="ARBA00023015"/>
    </source>
</evidence>
<dbReference type="PANTHER" id="PTHR21411">
    <property type="entry name" value="APONTIC"/>
    <property type="match status" value="1"/>
</dbReference>
<evidence type="ECO:0000256" key="5">
    <source>
        <dbReference type="ARBA" id="ARBA00025466"/>
    </source>
</evidence>
<protein>
    <recommendedName>
        <fullName evidence="2">Regulatory protein zeste</fullName>
    </recommendedName>
</protein>
<dbReference type="Pfam" id="PF13873">
    <property type="entry name" value="Myb_DNA-bind_5"/>
    <property type="match status" value="1"/>
</dbReference>
<feature type="domain" description="Myb/SANT-like DNA-binding" evidence="6">
    <location>
        <begin position="15"/>
        <end position="81"/>
    </location>
</feature>
<keyword evidence="4" id="KW-0804">Transcription</keyword>
<dbReference type="Proteomes" id="UP000691718">
    <property type="component" value="Unassembled WGS sequence"/>
</dbReference>
<proteinExistence type="predicted"/>
<dbReference type="OrthoDB" id="7489964at2759"/>
<dbReference type="InterPro" id="IPR028002">
    <property type="entry name" value="Myb_DNA-bind_5"/>
</dbReference>
<evidence type="ECO:0000256" key="2">
    <source>
        <dbReference type="ARBA" id="ARBA00016807"/>
    </source>
</evidence>
<evidence type="ECO:0000256" key="4">
    <source>
        <dbReference type="ARBA" id="ARBA00023163"/>
    </source>
</evidence>
<evidence type="ECO:0000313" key="8">
    <source>
        <dbReference type="Proteomes" id="UP000691718"/>
    </source>
</evidence>
<keyword evidence="3" id="KW-0805">Transcription regulation</keyword>
<evidence type="ECO:0000313" key="7">
    <source>
        <dbReference type="EMBL" id="CAG4958016.1"/>
    </source>
</evidence>
<comment type="caution">
    <text evidence="7">The sequence shown here is derived from an EMBL/GenBank/DDBJ whole genome shotgun (WGS) entry which is preliminary data.</text>
</comment>
<sequence>MTQQNTMKTRALVKDEILFLLDLISKQKVITTKATNATNNKLKEEAWKSIAQEFSAMAGEVRRPEQLRLKWENLKKSSRKRNALIRQNNLKTGGGKMYIPPDEALDRVTSMLGATCTGFTVEFGGDGESEMIPPDAVVELMDLQPLPEHSEAVTSVLVMGGGGSAECGSAECGGNSENIFTPKIFIFNNPYKPVKKRQKPSEELLRAQISKELAMAAYFEAKTEVVKLEKVKLQLEIEKLNK</sequence>
<evidence type="ECO:0000256" key="1">
    <source>
        <dbReference type="ARBA" id="ARBA00011764"/>
    </source>
</evidence>
<reference evidence="7" key="1">
    <citation type="submission" date="2021-04" db="EMBL/GenBank/DDBJ databases">
        <authorList>
            <person name="Tunstrom K."/>
        </authorList>
    </citation>
    <scope>NUCLEOTIDE SEQUENCE</scope>
</reference>
<keyword evidence="8" id="KW-1185">Reference proteome</keyword>
<comment type="subunit">
    <text evidence="1">Self-associates forming complexes of several hundred monomers.</text>
</comment>
<name>A0A8S3WGE5_PARAO</name>
<organism evidence="7 8">
    <name type="scientific">Parnassius apollo</name>
    <name type="common">Apollo butterfly</name>
    <name type="synonym">Papilio apollo</name>
    <dbReference type="NCBI Taxonomy" id="110799"/>
    <lineage>
        <taxon>Eukaryota</taxon>
        <taxon>Metazoa</taxon>
        <taxon>Ecdysozoa</taxon>
        <taxon>Arthropoda</taxon>
        <taxon>Hexapoda</taxon>
        <taxon>Insecta</taxon>
        <taxon>Pterygota</taxon>
        <taxon>Neoptera</taxon>
        <taxon>Endopterygota</taxon>
        <taxon>Lepidoptera</taxon>
        <taxon>Glossata</taxon>
        <taxon>Ditrysia</taxon>
        <taxon>Papilionoidea</taxon>
        <taxon>Papilionidae</taxon>
        <taxon>Parnassiinae</taxon>
        <taxon>Parnassini</taxon>
        <taxon>Parnassius</taxon>
        <taxon>Parnassius</taxon>
    </lineage>
</organism>
<dbReference type="PANTHER" id="PTHR21411:SF0">
    <property type="entry name" value="REGULATORY PROTEIN ZESTE"/>
    <property type="match status" value="1"/>
</dbReference>
<accession>A0A8S3WGE5</accession>
<gene>
    <name evidence="7" type="ORF">PAPOLLO_LOCUS5879</name>
</gene>
<dbReference type="EMBL" id="CAJQZP010000359">
    <property type="protein sequence ID" value="CAG4958016.1"/>
    <property type="molecule type" value="Genomic_DNA"/>
</dbReference>
<comment type="function">
    <text evidence="5">Involved in transvection phenomena (= synapsis-dependent gene expression), where the synaptic pairing of chromosomes carrying genes with which zeste interacts influences the expression of these genes. Zeste binds to DNA and stimulates transcription from a nearby promoter.</text>
</comment>